<evidence type="ECO:0000313" key="2">
    <source>
        <dbReference type="Proteomes" id="UP000516369"/>
    </source>
</evidence>
<proteinExistence type="predicted"/>
<keyword evidence="2" id="KW-1185">Reference proteome</keyword>
<dbReference type="AlphaFoldDB" id="A0A7H1N3Q4"/>
<dbReference type="RefSeq" id="WP_190260821.1">
    <property type="nucleotide sequence ID" value="NZ_CP053923.1"/>
</dbReference>
<dbReference type="KEGG" id="dvn:HQ394_14600"/>
<organism evidence="1 2">
    <name type="scientific">Defluviicoccus vanus</name>
    <dbReference type="NCBI Taxonomy" id="111831"/>
    <lineage>
        <taxon>Bacteria</taxon>
        <taxon>Pseudomonadati</taxon>
        <taxon>Pseudomonadota</taxon>
        <taxon>Alphaproteobacteria</taxon>
        <taxon>Rhodospirillales</taxon>
        <taxon>Rhodospirillaceae</taxon>
        <taxon>Defluviicoccus</taxon>
    </lineage>
</organism>
<name>A0A7H1N3Q4_9PROT</name>
<gene>
    <name evidence="1" type="ORF">HQ394_14600</name>
</gene>
<accession>A0A7H1N3Q4</accession>
<dbReference type="Proteomes" id="UP000516369">
    <property type="component" value="Chromosome"/>
</dbReference>
<protein>
    <submittedName>
        <fullName evidence="1">Uncharacterized protein</fullName>
    </submittedName>
</protein>
<dbReference type="EMBL" id="CP053923">
    <property type="protein sequence ID" value="QNT70340.1"/>
    <property type="molecule type" value="Genomic_DNA"/>
</dbReference>
<sequence length="85" mass="8910">MMQISLECLPVGRRQRAGIILALTALVFLAGCAQGPVAEEIEAEAKAACAARGFTPGSADFAACMNPAEATTLQRAAEGWQQMQE</sequence>
<reference evidence="1 2" key="1">
    <citation type="submission" date="2020-05" db="EMBL/GenBank/DDBJ databases">
        <title>Complete closed genome sequence of Defluviicoccus vanus.</title>
        <authorList>
            <person name="Bessarab I."/>
            <person name="Arumugam K."/>
            <person name="Maszenan A.M."/>
            <person name="Seviour R.J."/>
            <person name="Williams R.B."/>
        </authorList>
    </citation>
    <scope>NUCLEOTIDE SEQUENCE [LARGE SCALE GENOMIC DNA]</scope>
    <source>
        <strain evidence="1 2">Ben 114</strain>
    </source>
</reference>
<evidence type="ECO:0000313" key="1">
    <source>
        <dbReference type="EMBL" id="QNT70340.1"/>
    </source>
</evidence>